<name>A7VS17_9FIRM</name>
<dbReference type="EMBL" id="ABCB02000017">
    <property type="protein sequence ID" value="EDO61847.1"/>
    <property type="molecule type" value="Genomic_DNA"/>
</dbReference>
<evidence type="ECO:0000313" key="1">
    <source>
        <dbReference type="EMBL" id="EDO61847.1"/>
    </source>
</evidence>
<protein>
    <submittedName>
        <fullName evidence="1">Uncharacterized protein</fullName>
    </submittedName>
</protein>
<organism evidence="1 2">
    <name type="scientific">[Clostridium] leptum DSM 753</name>
    <dbReference type="NCBI Taxonomy" id="428125"/>
    <lineage>
        <taxon>Bacteria</taxon>
        <taxon>Bacillati</taxon>
        <taxon>Bacillota</taxon>
        <taxon>Clostridia</taxon>
        <taxon>Eubacteriales</taxon>
        <taxon>Oscillospiraceae</taxon>
        <taxon>Oscillospiraceae incertae sedis</taxon>
    </lineage>
</organism>
<reference evidence="1 2" key="2">
    <citation type="submission" date="2007-08" db="EMBL/GenBank/DDBJ databases">
        <authorList>
            <person name="Fulton L."/>
            <person name="Clifton S."/>
            <person name="Fulton B."/>
            <person name="Xu J."/>
            <person name="Minx P."/>
            <person name="Pepin K.H."/>
            <person name="Johnson M."/>
            <person name="Thiruvilangam P."/>
            <person name="Bhonagiri V."/>
            <person name="Nash W.E."/>
            <person name="Wang C."/>
            <person name="Mardis E.R."/>
            <person name="Wilson R.K."/>
        </authorList>
    </citation>
    <scope>NUCLEOTIDE SEQUENCE [LARGE SCALE GENOMIC DNA]</scope>
    <source>
        <strain evidence="1 2">DSM 753</strain>
    </source>
</reference>
<dbReference type="AlphaFoldDB" id="A7VS17"/>
<comment type="caution">
    <text evidence="1">The sequence shown here is derived from an EMBL/GenBank/DDBJ whole genome shotgun (WGS) entry which is preliminary data.</text>
</comment>
<dbReference type="HOGENOM" id="CLU_3249548_0_0_9"/>
<sequence>MSPFKIQWLFIKGDAFFALRYPVYRIRFPIVLSELVSFLMPT</sequence>
<dbReference type="Proteomes" id="UP000003490">
    <property type="component" value="Unassembled WGS sequence"/>
</dbReference>
<proteinExistence type="predicted"/>
<reference evidence="1 2" key="1">
    <citation type="submission" date="2007-08" db="EMBL/GenBank/DDBJ databases">
        <title>Draft genome sequence of Clostridium leptum (DSM 753).</title>
        <authorList>
            <person name="Sudarsanam P."/>
            <person name="Ley R."/>
            <person name="Guruge J."/>
            <person name="Turnbaugh P.J."/>
            <person name="Mahowald M."/>
            <person name="Liep D."/>
            <person name="Gordon J."/>
        </authorList>
    </citation>
    <scope>NUCLEOTIDE SEQUENCE [LARGE SCALE GENOMIC DNA]</scope>
    <source>
        <strain evidence="1 2">DSM 753</strain>
    </source>
</reference>
<accession>A7VS17</accession>
<gene>
    <name evidence="1" type="ORF">CLOLEP_01354</name>
</gene>
<evidence type="ECO:0000313" key="2">
    <source>
        <dbReference type="Proteomes" id="UP000003490"/>
    </source>
</evidence>